<dbReference type="EMBL" id="FOYZ01000004">
    <property type="protein sequence ID" value="SFR71319.1"/>
    <property type="molecule type" value="Genomic_DNA"/>
</dbReference>
<dbReference type="AlphaFoldDB" id="A0A1I6IXC1"/>
<sequence length="443" mass="49928">MKRRLILFCIICVIGNFLNVFVCRASSMAKSIEKIDFVRVENIKDCQEDFELQNIYITSSKSAYAEFTIPQDGFVKIVTKANTIRQYAEGVTTYLGASTILYRNKNFIQPVGKEVMAGPDQVSETEAVALEKGTYYIQFKISDAVEELGIYGMLQTAVLYQDCSSNESESISTLHKRNQITLDKALSGFISDISPVDYYEFTVSRRTPVKIGYWTNQEGTTQIELFDTSNNKIADGSFTGGMEWFEVEKYVEKGTYYFKISSTARGKSEVRVMKQKYDLTLSYKKPIIYVNTKTEYKEIRYLKGNFYTTDVAATAWDNGTVLGKGKNSFAVNKAGYYTVRITDYTGKMFQTAIYVSDVDNVKPKAPVVSYCKAGQYYVKGKAEAGATVYLKINNSSHLYSAKASSKGVYKVKINYYLFKGDVIQVYAVDKAGNKGRTCKVIIK</sequence>
<dbReference type="Gene3D" id="2.60.120.380">
    <property type="match status" value="1"/>
</dbReference>
<dbReference type="Gene3D" id="2.60.40.10">
    <property type="entry name" value="Immunoglobulins"/>
    <property type="match status" value="1"/>
</dbReference>
<reference evidence="2 3" key="1">
    <citation type="submission" date="2016-10" db="EMBL/GenBank/DDBJ databases">
        <authorList>
            <person name="de Groot N.N."/>
        </authorList>
    </citation>
    <scope>NUCLEOTIDE SEQUENCE [LARGE SCALE GENOMIC DNA]</scope>
    <source>
        <strain evidence="2 3">743A</strain>
    </source>
</reference>
<keyword evidence="3" id="KW-1185">Reference proteome</keyword>
<dbReference type="InterPro" id="IPR041498">
    <property type="entry name" value="Big_6"/>
</dbReference>
<dbReference type="Pfam" id="PF17936">
    <property type="entry name" value="Big_6"/>
    <property type="match status" value="1"/>
</dbReference>
<dbReference type="RefSeq" id="WP_092559806.1">
    <property type="nucleotide sequence ID" value="NZ_FOYZ01000004.1"/>
</dbReference>
<evidence type="ECO:0000259" key="1">
    <source>
        <dbReference type="Pfam" id="PF17936"/>
    </source>
</evidence>
<name>A0A1I6IXC1_9FIRM</name>
<evidence type="ECO:0000313" key="2">
    <source>
        <dbReference type="EMBL" id="SFR71319.1"/>
    </source>
</evidence>
<dbReference type="InterPro" id="IPR013783">
    <property type="entry name" value="Ig-like_fold"/>
</dbReference>
<dbReference type="Proteomes" id="UP000199659">
    <property type="component" value="Unassembled WGS sequence"/>
</dbReference>
<accession>A0A1I6IXC1</accession>
<dbReference type="STRING" id="37658.SAMN05661086_01211"/>
<feature type="domain" description="Bacterial Ig" evidence="1">
    <location>
        <begin position="363"/>
        <end position="440"/>
    </location>
</feature>
<protein>
    <recommendedName>
        <fullName evidence="1">Bacterial Ig domain-containing protein</fullName>
    </recommendedName>
</protein>
<evidence type="ECO:0000313" key="3">
    <source>
        <dbReference type="Proteomes" id="UP000199659"/>
    </source>
</evidence>
<dbReference type="OrthoDB" id="1495777at2"/>
<proteinExistence type="predicted"/>
<gene>
    <name evidence="2" type="ORF">SAMN05661086_01211</name>
</gene>
<dbReference type="SUPFAM" id="SSF89260">
    <property type="entry name" value="Collagen-binding domain"/>
    <property type="match status" value="1"/>
</dbReference>
<organism evidence="2 3">
    <name type="scientific">Anaeromicropila populeti</name>
    <dbReference type="NCBI Taxonomy" id="37658"/>
    <lineage>
        <taxon>Bacteria</taxon>
        <taxon>Bacillati</taxon>
        <taxon>Bacillota</taxon>
        <taxon>Clostridia</taxon>
        <taxon>Lachnospirales</taxon>
        <taxon>Lachnospiraceae</taxon>
        <taxon>Anaeromicropila</taxon>
    </lineage>
</organism>